<evidence type="ECO:0000313" key="4">
    <source>
        <dbReference type="EMBL" id="GAA2612927.1"/>
    </source>
</evidence>
<evidence type="ECO:0000259" key="3">
    <source>
        <dbReference type="SMART" id="SM00829"/>
    </source>
</evidence>
<evidence type="ECO:0000313" key="5">
    <source>
        <dbReference type="Proteomes" id="UP001501509"/>
    </source>
</evidence>
<keyword evidence="1" id="KW-0521">NADP</keyword>
<keyword evidence="2" id="KW-0560">Oxidoreductase</keyword>
<dbReference type="Pfam" id="PF00107">
    <property type="entry name" value="ADH_zinc_N"/>
    <property type="match status" value="1"/>
</dbReference>
<dbReference type="SUPFAM" id="SSF50129">
    <property type="entry name" value="GroES-like"/>
    <property type="match status" value="1"/>
</dbReference>
<dbReference type="InterPro" id="IPR011032">
    <property type="entry name" value="GroES-like_sf"/>
</dbReference>
<dbReference type="InterPro" id="IPR020843">
    <property type="entry name" value="ER"/>
</dbReference>
<evidence type="ECO:0000256" key="2">
    <source>
        <dbReference type="ARBA" id="ARBA00023002"/>
    </source>
</evidence>
<reference evidence="5" key="1">
    <citation type="journal article" date="2019" name="Int. J. Syst. Evol. Microbiol.">
        <title>The Global Catalogue of Microorganisms (GCM) 10K type strain sequencing project: providing services to taxonomists for standard genome sequencing and annotation.</title>
        <authorList>
            <consortium name="The Broad Institute Genomics Platform"/>
            <consortium name="The Broad Institute Genome Sequencing Center for Infectious Disease"/>
            <person name="Wu L."/>
            <person name="Ma J."/>
        </authorList>
    </citation>
    <scope>NUCLEOTIDE SEQUENCE [LARGE SCALE GENOMIC DNA]</scope>
    <source>
        <strain evidence="5">JCM 6833</strain>
    </source>
</reference>
<evidence type="ECO:0000256" key="1">
    <source>
        <dbReference type="ARBA" id="ARBA00022857"/>
    </source>
</evidence>
<dbReference type="SMART" id="SM00829">
    <property type="entry name" value="PKS_ER"/>
    <property type="match status" value="1"/>
</dbReference>
<comment type="caution">
    <text evidence="4">The sequence shown here is derived from an EMBL/GenBank/DDBJ whole genome shotgun (WGS) entry which is preliminary data.</text>
</comment>
<dbReference type="Gene3D" id="3.90.180.10">
    <property type="entry name" value="Medium-chain alcohol dehydrogenases, catalytic domain"/>
    <property type="match status" value="1"/>
</dbReference>
<dbReference type="PANTHER" id="PTHR48106:SF2">
    <property type="entry name" value="ZN2+-BINDING DEHYDROGENASE"/>
    <property type="match status" value="1"/>
</dbReference>
<gene>
    <name evidence="4" type="ORF">GCM10010411_54640</name>
</gene>
<organism evidence="4 5">
    <name type="scientific">Actinomadura fulvescens</name>
    <dbReference type="NCBI Taxonomy" id="46160"/>
    <lineage>
        <taxon>Bacteria</taxon>
        <taxon>Bacillati</taxon>
        <taxon>Actinomycetota</taxon>
        <taxon>Actinomycetes</taxon>
        <taxon>Streptosporangiales</taxon>
        <taxon>Thermomonosporaceae</taxon>
        <taxon>Actinomadura</taxon>
    </lineage>
</organism>
<dbReference type="CDD" id="cd05282">
    <property type="entry name" value="ETR_like"/>
    <property type="match status" value="1"/>
</dbReference>
<accession>A0ABP6CGG4</accession>
<name>A0ABP6CGG4_9ACTN</name>
<dbReference type="InterPro" id="IPR013149">
    <property type="entry name" value="ADH-like_C"/>
</dbReference>
<sequence>MRAVQFDEYGDPGGVLRMVELDDPEPGPGEVRARITLRPINPADVLFVQGRYGRRARFPSPVGFEAAGVVDRCGPGVTLTPGTRVALDGLGTWQDYAVVPEGSVVALPAGVTDEAACQMMINPFTALLLLRAANLAPGDWLLLSAGASAVARMVLKEATKRGARCVSVVRHGRHAEELADLGAKVVHGTGERFAEQVREATKGEGAAVALDAVGGPLGARLTGCLRSGGRLIVYGMLSGEPVPVAPADLVFRTVTVEGFWLPERLGRLSREERDELATAVLRRLESGDLAAPIEAVYSLADFDRALAHDGQSDRSGKILLAG</sequence>
<dbReference type="EMBL" id="BAAATD010000007">
    <property type="protein sequence ID" value="GAA2612927.1"/>
    <property type="molecule type" value="Genomic_DNA"/>
</dbReference>
<protein>
    <submittedName>
        <fullName evidence="4">Zinc-binding dehydrogenase</fullName>
    </submittedName>
</protein>
<proteinExistence type="predicted"/>
<dbReference type="PANTHER" id="PTHR48106">
    <property type="entry name" value="QUINONE OXIDOREDUCTASE PIG3-RELATED"/>
    <property type="match status" value="1"/>
</dbReference>
<dbReference type="Proteomes" id="UP001501509">
    <property type="component" value="Unassembled WGS sequence"/>
</dbReference>
<dbReference type="Pfam" id="PF08240">
    <property type="entry name" value="ADH_N"/>
    <property type="match status" value="1"/>
</dbReference>
<dbReference type="InterPro" id="IPR013154">
    <property type="entry name" value="ADH-like_N"/>
</dbReference>
<dbReference type="InterPro" id="IPR036291">
    <property type="entry name" value="NAD(P)-bd_dom_sf"/>
</dbReference>
<feature type="domain" description="Enoyl reductase (ER)" evidence="3">
    <location>
        <begin position="14"/>
        <end position="320"/>
    </location>
</feature>
<dbReference type="SUPFAM" id="SSF51735">
    <property type="entry name" value="NAD(P)-binding Rossmann-fold domains"/>
    <property type="match status" value="1"/>
</dbReference>
<keyword evidence="5" id="KW-1185">Reference proteome</keyword>
<dbReference type="Gene3D" id="3.40.50.720">
    <property type="entry name" value="NAD(P)-binding Rossmann-like Domain"/>
    <property type="match status" value="1"/>
</dbReference>